<keyword evidence="12" id="KW-0614">Plasmid</keyword>
<dbReference type="Pfam" id="PF09383">
    <property type="entry name" value="NIL"/>
    <property type="match status" value="1"/>
</dbReference>
<geneLocation type="plasmid" evidence="12 13">
    <name>AbAZ39_p4</name>
</geneLocation>
<evidence type="ECO:0000256" key="2">
    <source>
        <dbReference type="ARBA" id="ARBA00005417"/>
    </source>
</evidence>
<evidence type="ECO:0000313" key="13">
    <source>
        <dbReference type="Proteomes" id="UP000027186"/>
    </source>
</evidence>
<evidence type="ECO:0000259" key="11">
    <source>
        <dbReference type="PROSITE" id="PS50893"/>
    </source>
</evidence>
<dbReference type="PROSITE" id="PS00211">
    <property type="entry name" value="ABC_TRANSPORTER_1"/>
    <property type="match status" value="1"/>
</dbReference>
<evidence type="ECO:0000256" key="7">
    <source>
        <dbReference type="ARBA" id="ARBA00022840"/>
    </source>
</evidence>
<dbReference type="SMART" id="SM00382">
    <property type="entry name" value="AAA"/>
    <property type="match status" value="1"/>
</dbReference>
<dbReference type="InterPro" id="IPR050086">
    <property type="entry name" value="MetN_ABC_transporter-like"/>
</dbReference>
<dbReference type="GO" id="GO:0005886">
    <property type="term" value="C:plasma membrane"/>
    <property type="evidence" value="ECO:0007669"/>
    <property type="project" value="UniProtKB-ARBA"/>
</dbReference>
<proteinExistence type="inferred from homology"/>
<dbReference type="CDD" id="cd03258">
    <property type="entry name" value="ABC_MetN_methionine_transporter"/>
    <property type="match status" value="1"/>
</dbReference>
<protein>
    <recommendedName>
        <fullName evidence="3">Cell division ATP-binding protein FtsE</fullName>
    </recommendedName>
</protein>
<dbReference type="PANTHER" id="PTHR43166">
    <property type="entry name" value="AMINO ACID IMPORT ATP-BINDING PROTEIN"/>
    <property type="match status" value="1"/>
</dbReference>
<evidence type="ECO:0000313" key="12">
    <source>
        <dbReference type="EMBL" id="AIB16294.1"/>
    </source>
</evidence>
<dbReference type="InterPro" id="IPR027417">
    <property type="entry name" value="P-loop_NTPase"/>
</dbReference>
<dbReference type="KEGG" id="abq:ABAZ39_31055"/>
<dbReference type="InterPro" id="IPR017871">
    <property type="entry name" value="ABC_transporter-like_CS"/>
</dbReference>
<dbReference type="InterPro" id="IPR003439">
    <property type="entry name" value="ABC_transporter-like_ATP-bd"/>
</dbReference>
<keyword evidence="10" id="KW-0472">Membrane</keyword>
<organism evidence="12 13">
    <name type="scientific">Azospirillum argentinense</name>
    <dbReference type="NCBI Taxonomy" id="2970906"/>
    <lineage>
        <taxon>Bacteria</taxon>
        <taxon>Pseudomonadati</taxon>
        <taxon>Pseudomonadota</taxon>
        <taxon>Alphaproteobacteria</taxon>
        <taxon>Rhodospirillales</taxon>
        <taxon>Azospirillaceae</taxon>
        <taxon>Azospirillum</taxon>
    </lineage>
</organism>
<keyword evidence="8" id="KW-1278">Translocase</keyword>
<keyword evidence="5" id="KW-1003">Cell membrane</keyword>
<dbReference type="GO" id="GO:0006865">
    <property type="term" value="P:amino acid transport"/>
    <property type="evidence" value="ECO:0007669"/>
    <property type="project" value="UniProtKB-KW"/>
</dbReference>
<dbReference type="Gene3D" id="3.40.50.300">
    <property type="entry name" value="P-loop containing nucleotide triphosphate hydrolases"/>
    <property type="match status" value="1"/>
</dbReference>
<dbReference type="GO" id="GO:0016887">
    <property type="term" value="F:ATP hydrolysis activity"/>
    <property type="evidence" value="ECO:0007669"/>
    <property type="project" value="InterPro"/>
</dbReference>
<dbReference type="Pfam" id="PF00005">
    <property type="entry name" value="ABC_tran"/>
    <property type="match status" value="1"/>
</dbReference>
<comment type="function">
    <text evidence="1">Part of the ABC transporter FtsEX involved in cellular division. Important for assembly or stability of the septal ring.</text>
</comment>
<dbReference type="FunFam" id="3.40.50.300:FF:000056">
    <property type="entry name" value="Cell division ATP-binding protein FtsE"/>
    <property type="match status" value="1"/>
</dbReference>
<keyword evidence="9" id="KW-0029">Amino-acid transport</keyword>
<dbReference type="AlphaFoldDB" id="A0A060DZU6"/>
<dbReference type="PANTHER" id="PTHR43166:SF30">
    <property type="entry name" value="METHIONINE IMPORT ATP-BINDING PROTEIN METN"/>
    <property type="match status" value="1"/>
</dbReference>
<sequence length="354" mass="38178">MITFEQLQKTYPSRGTGQPVQALADINLTIGRGEIYGIIGRSGAGKSTLLRTVNLLEKPTSGRVLVDGVDVTALSPRDLREARHSIGMIFQHFNLLSSRTVFDNVALPLELAGVAKAQIRATVEPLLDLVGLTDKRDRYPAELSGGQKQRVGIARALASKPKVLLSDEATSALDPETTTQILHLLADINKRLGLTIVLITHEIAVIKEICHKVAVMENGRIIEQGPVFDIFAHPKHETTKTFVDPVINRGIPDSLRARLSATPVPGSNMVLRITFTGERATSPVISAISRKMNLDLNIWHGQIDEIQGAPFGTLVVEAIGNPQSIEAAISLLNVNKLGVEVLGHAVPGNLRAAV</sequence>
<dbReference type="EMBL" id="CP007797">
    <property type="protein sequence ID" value="AIB16294.1"/>
    <property type="molecule type" value="Genomic_DNA"/>
</dbReference>
<evidence type="ECO:0000256" key="9">
    <source>
        <dbReference type="ARBA" id="ARBA00022970"/>
    </source>
</evidence>
<dbReference type="InterPro" id="IPR041701">
    <property type="entry name" value="MetN_ABC"/>
</dbReference>
<dbReference type="SUPFAM" id="SSF52540">
    <property type="entry name" value="P-loop containing nucleoside triphosphate hydrolases"/>
    <property type="match status" value="1"/>
</dbReference>
<evidence type="ECO:0000256" key="1">
    <source>
        <dbReference type="ARBA" id="ARBA00002579"/>
    </source>
</evidence>
<evidence type="ECO:0000256" key="8">
    <source>
        <dbReference type="ARBA" id="ARBA00022967"/>
    </source>
</evidence>
<dbReference type="SUPFAM" id="SSF55021">
    <property type="entry name" value="ACT-like"/>
    <property type="match status" value="1"/>
</dbReference>
<keyword evidence="4" id="KW-0813">Transport</keyword>
<dbReference type="Proteomes" id="UP000027186">
    <property type="component" value="Plasmid AbAZ39_p4"/>
</dbReference>
<feature type="domain" description="ABC transporter" evidence="11">
    <location>
        <begin position="2"/>
        <end position="243"/>
    </location>
</feature>
<dbReference type="InterPro" id="IPR018449">
    <property type="entry name" value="NIL_domain"/>
</dbReference>
<dbReference type="InterPro" id="IPR003593">
    <property type="entry name" value="AAA+_ATPase"/>
</dbReference>
<comment type="similarity">
    <text evidence="2">Belongs to the ABC transporter superfamily.</text>
</comment>
<dbReference type="InterPro" id="IPR045865">
    <property type="entry name" value="ACT-like_dom_sf"/>
</dbReference>
<evidence type="ECO:0000256" key="6">
    <source>
        <dbReference type="ARBA" id="ARBA00022741"/>
    </source>
</evidence>
<evidence type="ECO:0000256" key="5">
    <source>
        <dbReference type="ARBA" id="ARBA00022475"/>
    </source>
</evidence>
<accession>A0A060DZU6</accession>
<keyword evidence="7 12" id="KW-0067">ATP-binding</keyword>
<evidence type="ECO:0000256" key="3">
    <source>
        <dbReference type="ARBA" id="ARBA00020019"/>
    </source>
</evidence>
<dbReference type="RefSeq" id="WP_040138040.1">
    <property type="nucleotide sequence ID" value="NZ_CP007797.1"/>
</dbReference>
<dbReference type="Gene3D" id="3.30.70.260">
    <property type="match status" value="1"/>
</dbReference>
<dbReference type="PROSITE" id="PS50893">
    <property type="entry name" value="ABC_TRANSPORTER_2"/>
    <property type="match status" value="1"/>
</dbReference>
<evidence type="ECO:0000256" key="10">
    <source>
        <dbReference type="ARBA" id="ARBA00023136"/>
    </source>
</evidence>
<gene>
    <name evidence="12" type="ORF">ABAZ39_31055</name>
</gene>
<name>A0A060DZU6_9PROT</name>
<dbReference type="GO" id="GO:0005524">
    <property type="term" value="F:ATP binding"/>
    <property type="evidence" value="ECO:0007669"/>
    <property type="project" value="UniProtKB-KW"/>
</dbReference>
<keyword evidence="6" id="KW-0547">Nucleotide-binding</keyword>
<dbReference type="SMART" id="SM00930">
    <property type="entry name" value="NIL"/>
    <property type="match status" value="1"/>
</dbReference>
<evidence type="ECO:0000256" key="4">
    <source>
        <dbReference type="ARBA" id="ARBA00022448"/>
    </source>
</evidence>
<reference evidence="12 13" key="1">
    <citation type="journal article" date="2014" name="Genome Announc.">
        <title>Complete Genome Sequence of the Model Rhizosphere Strain Azospirillum brasilense Az39, Successfully Applied in Agriculture.</title>
        <authorList>
            <person name="Rivera D."/>
            <person name="Revale S."/>
            <person name="Molina R."/>
            <person name="Gualpa J."/>
            <person name="Puente M."/>
            <person name="Maroniche G."/>
            <person name="Paris G."/>
            <person name="Baker D."/>
            <person name="Clavijo B."/>
            <person name="McLay K."/>
            <person name="Spaepen S."/>
            <person name="Perticari A."/>
            <person name="Vazquez M."/>
            <person name="Wisniewski-Dye F."/>
            <person name="Watkins C."/>
            <person name="Martinez-Abarca F."/>
            <person name="Vanderleyden J."/>
            <person name="Cassan F."/>
        </authorList>
    </citation>
    <scope>NUCLEOTIDE SEQUENCE [LARGE SCALE GENOMIC DNA]</scope>
    <source>
        <strain evidence="12 13">Az39</strain>
        <plasmid evidence="12">AbAZ39_p4</plasmid>
    </source>
</reference>